<dbReference type="InterPro" id="IPR051206">
    <property type="entry name" value="NAMLAA_amidase_2"/>
</dbReference>
<dbReference type="EC" id="3.5.1.28" evidence="2"/>
<dbReference type="GO" id="GO:0009254">
    <property type="term" value="P:peptidoglycan turnover"/>
    <property type="evidence" value="ECO:0007669"/>
    <property type="project" value="TreeGrafter"/>
</dbReference>
<feature type="compositionally biased region" description="Basic and acidic residues" evidence="5">
    <location>
        <begin position="1"/>
        <end position="19"/>
    </location>
</feature>
<dbReference type="InterPro" id="IPR002502">
    <property type="entry name" value="Amidase_domain"/>
</dbReference>
<dbReference type="GO" id="GO:0008745">
    <property type="term" value="F:N-acetylmuramoyl-L-alanine amidase activity"/>
    <property type="evidence" value="ECO:0007669"/>
    <property type="project" value="UniProtKB-EC"/>
</dbReference>
<feature type="domain" description="N-acetylmuramoyl-L-alanine amidase" evidence="7">
    <location>
        <begin position="287"/>
        <end position="431"/>
    </location>
</feature>
<dbReference type="GO" id="GO:0071555">
    <property type="term" value="P:cell wall organization"/>
    <property type="evidence" value="ECO:0007669"/>
    <property type="project" value="UniProtKB-KW"/>
</dbReference>
<dbReference type="PANTHER" id="PTHR30417:SF1">
    <property type="entry name" value="N-ACETYLMURAMOYL-L-ALANINE AMIDASE AMID"/>
    <property type="match status" value="1"/>
</dbReference>
<dbReference type="PANTHER" id="PTHR30417">
    <property type="entry name" value="N-ACETYLMURAMOYL-L-ALANINE AMIDASE AMID"/>
    <property type="match status" value="1"/>
</dbReference>
<dbReference type="SMART" id="SM00644">
    <property type="entry name" value="Ami_2"/>
    <property type="match status" value="1"/>
</dbReference>
<organism evidence="8 9">
    <name type="scientific">Enterocloster aldenensis</name>
    <dbReference type="NCBI Taxonomy" id="358742"/>
    <lineage>
        <taxon>Bacteria</taxon>
        <taxon>Bacillati</taxon>
        <taxon>Bacillota</taxon>
        <taxon>Clostridia</taxon>
        <taxon>Lachnospirales</taxon>
        <taxon>Lachnospiraceae</taxon>
        <taxon>Enterocloster</taxon>
    </lineage>
</organism>
<dbReference type="GO" id="GO:0009253">
    <property type="term" value="P:peptidoglycan catabolic process"/>
    <property type="evidence" value="ECO:0007669"/>
    <property type="project" value="InterPro"/>
</dbReference>
<reference evidence="8" key="1">
    <citation type="submission" date="2022-01" db="EMBL/GenBank/DDBJ databases">
        <title>Collection of gut derived symbiotic bacterial strains cultured from healthy donors.</title>
        <authorList>
            <person name="Lin H."/>
            <person name="Kohout C."/>
            <person name="Waligurski E."/>
            <person name="Pamer E.G."/>
        </authorList>
    </citation>
    <scope>NUCLEOTIDE SEQUENCE</scope>
    <source>
        <strain evidence="8">DFI.6.55</strain>
    </source>
</reference>
<dbReference type="Gene3D" id="3.40.80.10">
    <property type="entry name" value="Peptidoglycan recognition protein-like"/>
    <property type="match status" value="1"/>
</dbReference>
<feature type="compositionally biased region" description="Low complexity" evidence="5">
    <location>
        <begin position="111"/>
        <end position="122"/>
    </location>
</feature>
<dbReference type="EMBL" id="JAKNGE010000062">
    <property type="protein sequence ID" value="MCG4749373.1"/>
    <property type="molecule type" value="Genomic_DNA"/>
</dbReference>
<evidence type="ECO:0000313" key="8">
    <source>
        <dbReference type="EMBL" id="MCG4749373.1"/>
    </source>
</evidence>
<dbReference type="CDD" id="cd06583">
    <property type="entry name" value="PGRP"/>
    <property type="match status" value="1"/>
</dbReference>
<comment type="catalytic activity">
    <reaction evidence="1">
        <text>Hydrolyzes the link between N-acetylmuramoyl residues and L-amino acid residues in certain cell-wall glycopeptides.</text>
        <dbReference type="EC" id="3.5.1.28"/>
    </reaction>
</comment>
<keyword evidence="6" id="KW-1133">Transmembrane helix</keyword>
<feature type="transmembrane region" description="Helical" evidence="6">
    <location>
        <begin position="236"/>
        <end position="258"/>
    </location>
</feature>
<comment type="caution">
    <text evidence="8">The sequence shown here is derived from an EMBL/GenBank/DDBJ whole genome shotgun (WGS) entry which is preliminary data.</text>
</comment>
<feature type="compositionally biased region" description="Basic and acidic residues" evidence="5">
    <location>
        <begin position="201"/>
        <end position="211"/>
    </location>
</feature>
<dbReference type="AlphaFoldDB" id="A0AAW5C1F7"/>
<gene>
    <name evidence="8" type="ORF">L0N08_28610</name>
</gene>
<feature type="compositionally biased region" description="Basic and acidic residues" evidence="5">
    <location>
        <begin position="152"/>
        <end position="161"/>
    </location>
</feature>
<evidence type="ECO:0000256" key="3">
    <source>
        <dbReference type="ARBA" id="ARBA00022801"/>
    </source>
</evidence>
<sequence length="442" mass="47870">MREDHTEDMELNKEMEDIRQVPLEPGSRTAPGRERPVGASYTGGAARPGRGAPGMDEGMGRAARPRSGASGLDEGVGRAARPRSGASGFDGGVGRAARPRSGASGLDEGVGRAARPGNGAPGLDEGMGRAVRPGRGAAQTGSQGYGRSRARGNREAQEVRTRQARTVPAEEEGRRGRPGTAGTRPPKARNQRTGQPPLESAPREVTLRPDDAPGEFSPHPAGKVSRGGKKRKGVPFMALLLVLILGVGAGLGGGYYLWGWERPYTIDLKAVEVPEWVKQEFIRKNIFSRPDVSRKRINNIVIHYVANPGSTAKNNRDYFDSLADQDQQKSGTSTSSHFVVGLEGEVIQCIPITEIAYGNAPRNEDTISIEVCHPDETGRFNDVTYESVVNLTAWLCKELKLGSKDVVRHYDINGKLCPKYYVEHEDAWVQFRKDVDAAIKEL</sequence>
<evidence type="ECO:0000256" key="2">
    <source>
        <dbReference type="ARBA" id="ARBA00011901"/>
    </source>
</evidence>
<name>A0AAW5C1F7_9FIRM</name>
<dbReference type="RefSeq" id="WP_235845007.1">
    <property type="nucleotide sequence ID" value="NZ_JAAITT010000015.1"/>
</dbReference>
<dbReference type="Proteomes" id="UP001299608">
    <property type="component" value="Unassembled WGS sequence"/>
</dbReference>
<protein>
    <recommendedName>
        <fullName evidence="2">N-acetylmuramoyl-L-alanine amidase</fullName>
        <ecNumber evidence="2">3.5.1.28</ecNumber>
    </recommendedName>
</protein>
<keyword evidence="3 8" id="KW-0378">Hydrolase</keyword>
<keyword evidence="4" id="KW-0961">Cell wall biogenesis/degradation</keyword>
<evidence type="ECO:0000256" key="6">
    <source>
        <dbReference type="SAM" id="Phobius"/>
    </source>
</evidence>
<dbReference type="SUPFAM" id="SSF55846">
    <property type="entry name" value="N-acetylmuramoyl-L-alanine amidase-like"/>
    <property type="match status" value="1"/>
</dbReference>
<feature type="region of interest" description="Disordered" evidence="5">
    <location>
        <begin position="1"/>
        <end position="229"/>
    </location>
</feature>
<evidence type="ECO:0000256" key="5">
    <source>
        <dbReference type="SAM" id="MobiDB-lite"/>
    </source>
</evidence>
<evidence type="ECO:0000256" key="4">
    <source>
        <dbReference type="ARBA" id="ARBA00023316"/>
    </source>
</evidence>
<keyword evidence="6" id="KW-0472">Membrane</keyword>
<dbReference type="Pfam" id="PF01510">
    <property type="entry name" value="Amidase_2"/>
    <property type="match status" value="1"/>
</dbReference>
<feature type="compositionally biased region" description="Low complexity" evidence="5">
    <location>
        <begin position="43"/>
        <end position="54"/>
    </location>
</feature>
<evidence type="ECO:0000259" key="7">
    <source>
        <dbReference type="SMART" id="SM00644"/>
    </source>
</evidence>
<evidence type="ECO:0000313" key="9">
    <source>
        <dbReference type="Proteomes" id="UP001299608"/>
    </source>
</evidence>
<proteinExistence type="predicted"/>
<keyword evidence="6" id="KW-0812">Transmembrane</keyword>
<dbReference type="InterPro" id="IPR036505">
    <property type="entry name" value="Amidase/PGRP_sf"/>
</dbReference>
<accession>A0AAW5C1F7</accession>
<evidence type="ECO:0000256" key="1">
    <source>
        <dbReference type="ARBA" id="ARBA00001561"/>
    </source>
</evidence>